<dbReference type="PANTHER" id="PTHR35894:SF1">
    <property type="entry name" value="PHOSPHORIBULOKINASE _ URIDINE KINASE FAMILY"/>
    <property type="match status" value="1"/>
</dbReference>
<accession>A0A6P1ZCS8</accession>
<keyword evidence="2" id="KW-0812">Transmembrane</keyword>
<dbReference type="InterPro" id="IPR052026">
    <property type="entry name" value="ExeA_AAA_ATPase_DNA-bind"/>
</dbReference>
<dbReference type="RefSeq" id="WP_144306422.1">
    <property type="nucleotide sequence ID" value="NZ_QMIF01000012.1"/>
</dbReference>
<keyword evidence="2" id="KW-0472">Membrane</keyword>
<reference evidence="4 5" key="1">
    <citation type="submission" date="2018-06" db="EMBL/GenBank/DDBJ databases">
        <title>Complete genome of Desulfovibrio marinus P48SEP.</title>
        <authorList>
            <person name="Crispim J.S."/>
            <person name="Vidigal P.M.P."/>
            <person name="Silva L.C.F."/>
            <person name="Araujo L.C."/>
            <person name="Laguardia C.N."/>
            <person name="Dias R.S."/>
            <person name="Sousa M.P."/>
            <person name="Paula S.O."/>
            <person name="Silva C."/>
        </authorList>
    </citation>
    <scope>NUCLEOTIDE SEQUENCE [LARGE SCALE GENOMIC DNA]</scope>
    <source>
        <strain evidence="4 5">P48SEP</strain>
    </source>
</reference>
<feature type="domain" description="AAA+ ATPase" evidence="3">
    <location>
        <begin position="42"/>
        <end position="209"/>
    </location>
</feature>
<dbReference type="SUPFAM" id="SSF52540">
    <property type="entry name" value="P-loop containing nucleoside triphosphate hydrolases"/>
    <property type="match status" value="1"/>
</dbReference>
<sequence>MYLEHFKLRRYPFENVPDPAFFQATGQYKRVIASLMNSVQVGRGLIVISGPIGSGKTTLSQKLVNTLSQETQLIWLAEPPKDAMELFSFVARELGVEEGGSSSFILQRIRERLLLNNEQGRTCLLIIDESHHMNDDVFEAVRVLTNLEQLTFKLMQILLLGQPELMVLLNQQKLEPLRQRIAILHKLDRLRPGEAREYIASRLQTAGANTEVFTKAAMALAAHVSGGIPRLINNICQMALQHTFERGGDVVRVEDVKAASVELGYGNLAQEYLAWFKERANELRSQRLKASQAQPNAQVEQVLQRTAQSGPGASGAADLQAAPNPAGQDQPAEESGDVFAMNDLPEEDATETPFDMQLRGARDAPPPKSRRHVYVLAASVLLFAAGMVYHLYRTGALDIW</sequence>
<evidence type="ECO:0000313" key="4">
    <source>
        <dbReference type="EMBL" id="TVM32060.1"/>
    </source>
</evidence>
<evidence type="ECO:0000256" key="1">
    <source>
        <dbReference type="SAM" id="MobiDB-lite"/>
    </source>
</evidence>
<feature type="region of interest" description="Disordered" evidence="1">
    <location>
        <begin position="287"/>
        <end position="334"/>
    </location>
</feature>
<evidence type="ECO:0000259" key="3">
    <source>
        <dbReference type="SMART" id="SM00382"/>
    </source>
</evidence>
<keyword evidence="2" id="KW-1133">Transmembrane helix</keyword>
<dbReference type="InterPro" id="IPR003593">
    <property type="entry name" value="AAA+_ATPase"/>
</dbReference>
<feature type="transmembrane region" description="Helical" evidence="2">
    <location>
        <begin position="373"/>
        <end position="392"/>
    </location>
</feature>
<dbReference type="PANTHER" id="PTHR35894">
    <property type="entry name" value="GENERAL SECRETION PATHWAY PROTEIN A-RELATED"/>
    <property type="match status" value="1"/>
</dbReference>
<evidence type="ECO:0000256" key="2">
    <source>
        <dbReference type="SAM" id="Phobius"/>
    </source>
</evidence>
<organism evidence="4 5">
    <name type="scientific">Oceanidesulfovibrio marinus</name>
    <dbReference type="NCBI Taxonomy" id="370038"/>
    <lineage>
        <taxon>Bacteria</taxon>
        <taxon>Pseudomonadati</taxon>
        <taxon>Thermodesulfobacteriota</taxon>
        <taxon>Desulfovibrionia</taxon>
        <taxon>Desulfovibrionales</taxon>
        <taxon>Desulfovibrionaceae</taxon>
        <taxon>Oceanidesulfovibrio</taxon>
    </lineage>
</organism>
<dbReference type="InterPro" id="IPR027417">
    <property type="entry name" value="P-loop_NTPase"/>
</dbReference>
<dbReference type="SMART" id="SM00382">
    <property type="entry name" value="AAA"/>
    <property type="match status" value="1"/>
</dbReference>
<dbReference type="AlphaFoldDB" id="A0A6P1ZCS8"/>
<dbReference type="GO" id="GO:0016887">
    <property type="term" value="F:ATP hydrolysis activity"/>
    <property type="evidence" value="ECO:0007669"/>
    <property type="project" value="InterPro"/>
</dbReference>
<dbReference type="Gene3D" id="3.40.50.300">
    <property type="entry name" value="P-loop containing nucleotide triphosphate hydrolases"/>
    <property type="match status" value="1"/>
</dbReference>
<name>A0A6P1ZCS8_9BACT</name>
<dbReference type="Proteomes" id="UP000434052">
    <property type="component" value="Unassembled WGS sequence"/>
</dbReference>
<protein>
    <submittedName>
        <fullName evidence="4">AAA family ATPase</fullName>
    </submittedName>
</protein>
<gene>
    <name evidence="4" type="ORF">DQK91_16120</name>
</gene>
<dbReference type="Pfam" id="PF13401">
    <property type="entry name" value="AAA_22"/>
    <property type="match status" value="1"/>
</dbReference>
<feature type="compositionally biased region" description="Polar residues" evidence="1">
    <location>
        <begin position="288"/>
        <end position="311"/>
    </location>
</feature>
<comment type="caution">
    <text evidence="4">The sequence shown here is derived from an EMBL/GenBank/DDBJ whole genome shotgun (WGS) entry which is preliminary data.</text>
</comment>
<evidence type="ECO:0000313" key="5">
    <source>
        <dbReference type="Proteomes" id="UP000434052"/>
    </source>
</evidence>
<dbReference type="InterPro" id="IPR049945">
    <property type="entry name" value="AAA_22"/>
</dbReference>
<dbReference type="EMBL" id="QMIF01000012">
    <property type="protein sequence ID" value="TVM32060.1"/>
    <property type="molecule type" value="Genomic_DNA"/>
</dbReference>
<proteinExistence type="predicted"/>
<dbReference type="OrthoDB" id="9779230at2"/>